<proteinExistence type="predicted"/>
<dbReference type="Proteomes" id="UP000266340">
    <property type="component" value="Unassembled WGS sequence"/>
</dbReference>
<dbReference type="InterPro" id="IPR054246">
    <property type="entry name" value="DUF6973"/>
</dbReference>
<keyword evidence="4" id="KW-1185">Reference proteome</keyword>
<name>A0A398CI99_9BACL</name>
<keyword evidence="1" id="KW-0732">Signal</keyword>
<evidence type="ECO:0000313" key="4">
    <source>
        <dbReference type="Proteomes" id="UP000266340"/>
    </source>
</evidence>
<evidence type="ECO:0000313" key="3">
    <source>
        <dbReference type="EMBL" id="RIE01762.1"/>
    </source>
</evidence>
<feature type="domain" description="DUF6973" evidence="2">
    <location>
        <begin position="121"/>
        <end position="214"/>
    </location>
</feature>
<evidence type="ECO:0000259" key="2">
    <source>
        <dbReference type="Pfam" id="PF22322"/>
    </source>
</evidence>
<sequence>MKKMFLVLALILVVAALPVTAFASKGLTETQLESTKVATKHFSGASNLINDSYIKDVFNEVKRFELLNPNSSQDQRNEYTVSVLRKYAALPEKSSQFTTYSYSSWLPPSVKGDLNASELALFDSDPTRGLKALVAGQEALDYTLYKFGSQGHNNRADAFRHVTWNVWMTAWCGTTFAANWSSAHENNSGNPQLEKDMDTWNNNYGRAYAVIAGLTENSSVNTTRATINTAYFSGNLKTFNSTGTALVQFTGVQSDYVN</sequence>
<organism evidence="3 4">
    <name type="scientific">Cohnella faecalis</name>
    <dbReference type="NCBI Taxonomy" id="2315694"/>
    <lineage>
        <taxon>Bacteria</taxon>
        <taxon>Bacillati</taxon>
        <taxon>Bacillota</taxon>
        <taxon>Bacilli</taxon>
        <taxon>Bacillales</taxon>
        <taxon>Paenibacillaceae</taxon>
        <taxon>Cohnella</taxon>
    </lineage>
</organism>
<protein>
    <recommendedName>
        <fullName evidence="2">DUF6973 domain-containing protein</fullName>
    </recommendedName>
</protein>
<feature type="chain" id="PRO_5017327063" description="DUF6973 domain-containing protein" evidence="1">
    <location>
        <begin position="24"/>
        <end position="258"/>
    </location>
</feature>
<evidence type="ECO:0000256" key="1">
    <source>
        <dbReference type="SAM" id="SignalP"/>
    </source>
</evidence>
<feature type="signal peptide" evidence="1">
    <location>
        <begin position="1"/>
        <end position="23"/>
    </location>
</feature>
<dbReference type="EMBL" id="QXJM01000039">
    <property type="protein sequence ID" value="RIE01762.1"/>
    <property type="molecule type" value="Genomic_DNA"/>
</dbReference>
<dbReference type="AlphaFoldDB" id="A0A398CI99"/>
<dbReference type="OrthoDB" id="1187707at2"/>
<gene>
    <name evidence="3" type="ORF">D3H35_13240</name>
</gene>
<accession>A0A398CI99</accession>
<dbReference type="RefSeq" id="WP_119149819.1">
    <property type="nucleotide sequence ID" value="NZ_JBHSOV010000032.1"/>
</dbReference>
<dbReference type="Pfam" id="PF22322">
    <property type="entry name" value="DUF6973"/>
    <property type="match status" value="1"/>
</dbReference>
<comment type="caution">
    <text evidence="3">The sequence shown here is derived from an EMBL/GenBank/DDBJ whole genome shotgun (WGS) entry which is preliminary data.</text>
</comment>
<reference evidence="3 4" key="1">
    <citation type="submission" date="2018-09" db="EMBL/GenBank/DDBJ databases">
        <title>Cohnella cavernae sp. nov., isolated from a karst cave.</title>
        <authorList>
            <person name="Zhu H."/>
        </authorList>
    </citation>
    <scope>NUCLEOTIDE SEQUENCE [LARGE SCALE GENOMIC DNA]</scope>
    <source>
        <strain evidence="3 4">K2E09-144</strain>
    </source>
</reference>